<dbReference type="OrthoDB" id="5875463at2759"/>
<feature type="coiled-coil region" evidence="1">
    <location>
        <begin position="628"/>
        <end position="810"/>
    </location>
</feature>
<feature type="compositionally biased region" description="Basic residues" evidence="2">
    <location>
        <begin position="142"/>
        <end position="151"/>
    </location>
</feature>
<keyword evidence="1" id="KW-0175">Coiled coil</keyword>
<dbReference type="STRING" id="407821.A0A087TMU6"/>
<feature type="compositionally biased region" description="Basic and acidic residues" evidence="2">
    <location>
        <begin position="188"/>
        <end position="206"/>
    </location>
</feature>
<dbReference type="PANTHER" id="PTHR18939:SF4">
    <property type="entry name" value="RIBOSOME-BINDING PROTEIN 1"/>
    <property type="match status" value="1"/>
</dbReference>
<feature type="compositionally biased region" description="Basic and acidic residues" evidence="2">
    <location>
        <begin position="98"/>
        <end position="125"/>
    </location>
</feature>
<evidence type="ECO:0000256" key="1">
    <source>
        <dbReference type="SAM" id="Coils"/>
    </source>
</evidence>
<dbReference type="AlphaFoldDB" id="A0A087TMU6"/>
<accession>A0A087TMU6</accession>
<dbReference type="Proteomes" id="UP000054359">
    <property type="component" value="Unassembled WGS sequence"/>
</dbReference>
<keyword evidence="3" id="KW-1133">Transmembrane helix</keyword>
<dbReference type="EMBL" id="KK115953">
    <property type="protein sequence ID" value="KFM66435.1"/>
    <property type="molecule type" value="Genomic_DNA"/>
</dbReference>
<feature type="compositionally biased region" description="Basic and acidic residues" evidence="2">
    <location>
        <begin position="213"/>
        <end position="231"/>
    </location>
</feature>
<evidence type="ECO:0000313" key="5">
    <source>
        <dbReference type="Proteomes" id="UP000054359"/>
    </source>
</evidence>
<feature type="compositionally biased region" description="Basic residues" evidence="2">
    <location>
        <begin position="85"/>
        <end position="97"/>
    </location>
</feature>
<keyword evidence="3" id="KW-0472">Membrane</keyword>
<feature type="compositionally biased region" description="Basic residues" evidence="2">
    <location>
        <begin position="232"/>
        <end position="243"/>
    </location>
</feature>
<dbReference type="PANTHER" id="PTHR18939">
    <property type="entry name" value="RIBOSOME BINDING PROTEIN-1"/>
    <property type="match status" value="1"/>
</dbReference>
<keyword evidence="5" id="KW-1185">Reference proteome</keyword>
<organism evidence="4 5">
    <name type="scientific">Stegodyphus mimosarum</name>
    <name type="common">African social velvet spider</name>
    <dbReference type="NCBI Taxonomy" id="407821"/>
    <lineage>
        <taxon>Eukaryota</taxon>
        <taxon>Metazoa</taxon>
        <taxon>Ecdysozoa</taxon>
        <taxon>Arthropoda</taxon>
        <taxon>Chelicerata</taxon>
        <taxon>Arachnida</taxon>
        <taxon>Araneae</taxon>
        <taxon>Araneomorphae</taxon>
        <taxon>Entelegynae</taxon>
        <taxon>Eresoidea</taxon>
        <taxon>Eresidae</taxon>
        <taxon>Stegodyphus</taxon>
    </lineage>
</organism>
<feature type="compositionally biased region" description="Low complexity" evidence="2">
    <location>
        <begin position="162"/>
        <end position="180"/>
    </location>
</feature>
<dbReference type="Gene3D" id="1.10.287.1490">
    <property type="match status" value="1"/>
</dbReference>
<feature type="transmembrane region" description="Helical" evidence="3">
    <location>
        <begin position="30"/>
        <end position="50"/>
    </location>
</feature>
<dbReference type="InterPro" id="IPR040248">
    <property type="entry name" value="RRBP1"/>
</dbReference>
<protein>
    <submittedName>
        <fullName evidence="4">Ribosome-binding protein 1</fullName>
    </submittedName>
</protein>
<name>A0A087TMU6_STEMI</name>
<evidence type="ECO:0000256" key="2">
    <source>
        <dbReference type="SAM" id="MobiDB-lite"/>
    </source>
</evidence>
<feature type="region of interest" description="Disordered" evidence="2">
    <location>
        <begin position="71"/>
        <end position="258"/>
    </location>
</feature>
<feature type="compositionally biased region" description="Polar residues" evidence="2">
    <location>
        <begin position="131"/>
        <end position="140"/>
    </location>
</feature>
<evidence type="ECO:0000313" key="4">
    <source>
        <dbReference type="EMBL" id="KFM66435.1"/>
    </source>
</evidence>
<reference evidence="4 5" key="1">
    <citation type="submission" date="2013-11" db="EMBL/GenBank/DDBJ databases">
        <title>Genome sequencing of Stegodyphus mimosarum.</title>
        <authorList>
            <person name="Bechsgaard J."/>
        </authorList>
    </citation>
    <scope>NUCLEOTIDE SEQUENCE [LARGE SCALE GENOMIC DNA]</scope>
</reference>
<feature type="coiled-coil region" evidence="1">
    <location>
        <begin position="859"/>
        <end position="980"/>
    </location>
</feature>
<keyword evidence="3" id="KW-0812">Transmembrane</keyword>
<evidence type="ECO:0000256" key="3">
    <source>
        <dbReference type="SAM" id="Phobius"/>
    </source>
</evidence>
<dbReference type="GO" id="GO:0005789">
    <property type="term" value="C:endoplasmic reticulum membrane"/>
    <property type="evidence" value="ECO:0007669"/>
    <property type="project" value="TreeGrafter"/>
</dbReference>
<proteinExistence type="predicted"/>
<feature type="non-terminal residue" evidence="4">
    <location>
        <position position="1004"/>
    </location>
</feature>
<feature type="coiled-coil region" evidence="1">
    <location>
        <begin position="304"/>
        <end position="604"/>
    </location>
</feature>
<sequence>MSVESTVQNLHDWLQKTMAWFSSSTSAMDLHTAVICAGVFVISALVVYLISVFGMRERTYEEAIEEQRRRNQEAIQQAKTDKNKKDKKFKKWGKRPKEKSEEERNTNCEVESKSNTKENEVKGMDPEVNCSPANQISDMKSSAKKKVRQRKQTVADKEEECSQQLSSSEETDESPSPSNSIDNVVPVEDERKPLVDKSSGIKEDLKSLTAESSVEHQDNFREKSEEVDTVKSTKKSPQKKNKKSKLDNAESNSEYSEWNGVRIVNAIKSITLTEEEIQHIHDLLNSKQKGGDKKKSEIGALKKIIQDKEDLLRAEQKLSQAANEKISDLLQELSEEKARASASEKSLRDALNQEQQEIKALHGMMQRKREQYASEISSLQSKMQQMKNKLKEEHALAIQRLQEENNQLQSLNRLESEKQQRSTLEISRLQHEVEQLRSSREKFETHQAAMQQNQEDLHHQIQQLEKHIEQLMSSHQEEEYSYKQRMNEISNKLQQTENARSSLVQELQNAQSVCSSLEADNSSLRQHLDEAKHQINSTEQDIIQLQSRLEEANRQQRDLTNCLEKMRGEVMDLSNVKHEQLQVIQSLKQENEALAAQITQNMDKIVGEGSEENQQNGEISEKSSCIEIEEHEAIVQEKENMLHRLFQELDQCKCEIMSLSNDLERESKRNEELVNKNGELVEALDVTEKKLQDVIKTAELKVQEAQMKADNCSNEIQDILNERIKEVEHALRESYAKELESVREEAEKAKKESDERILIAESKANLRLEEFQESLYERLNVLNLESEAKIKEALEEKEQIKSDLENFHLSLKNFLHNVFPDLQVIERLDNKALSQYEREAKCYIDKIRQDQGGYGSKDAENVIRKLENATQEKLNLQSQIKKYESVLAETESILKTLQNNIEIEEKKWKKEIQSKDESLKEVLSENEKLKLQNKTLLTNLEQLQGLKEALCEIEDLRQRLQKEELEKKSLQEKLGVLDSLTNNSSISVSENNLMQIPEGASGRK</sequence>
<dbReference type="OMA" id="ANHISHI"/>
<gene>
    <name evidence="4" type="ORF">X975_05235</name>
</gene>